<dbReference type="NCBIfam" id="TIGR02580">
    <property type="entry name" value="cas_RAMP_Cmr4"/>
    <property type="match status" value="1"/>
</dbReference>
<dbReference type="GO" id="GO:0051607">
    <property type="term" value="P:defense response to virus"/>
    <property type="evidence" value="ECO:0007669"/>
    <property type="project" value="UniProtKB-KW"/>
</dbReference>
<evidence type="ECO:0000313" key="3">
    <source>
        <dbReference type="EMBL" id="QEK78781.1"/>
    </source>
</evidence>
<dbReference type="PANTHER" id="PTHR36700">
    <property type="entry name" value="CRISPR SYSTEM CMR SUBUNIT CMR4"/>
    <property type="match status" value="1"/>
</dbReference>
<accession>A0A5C0XQ24</accession>
<evidence type="ECO:0000313" key="4">
    <source>
        <dbReference type="Proteomes" id="UP000324354"/>
    </source>
</evidence>
<evidence type="ECO:0000256" key="1">
    <source>
        <dbReference type="ARBA" id="ARBA00023118"/>
    </source>
</evidence>
<dbReference type="SMR" id="A0A5C0XQ24"/>
<gene>
    <name evidence="3" type="primary">cmr4</name>
    <name evidence="3" type="ORF">PFDSM3638_05645</name>
</gene>
<organism evidence="3 4">
    <name type="scientific">Pyrococcus furiosus (strain ATCC 43587 / DSM 3638 / JCM 8422 / Vc1)</name>
    <dbReference type="NCBI Taxonomy" id="186497"/>
    <lineage>
        <taxon>Archaea</taxon>
        <taxon>Methanobacteriati</taxon>
        <taxon>Methanobacteriota</taxon>
        <taxon>Thermococci</taxon>
        <taxon>Thermococcales</taxon>
        <taxon>Thermococcaceae</taxon>
        <taxon>Pyrococcus</taxon>
    </lineage>
</organism>
<dbReference type="CDD" id="cd09682">
    <property type="entry name" value="Cmr4_III-B"/>
    <property type="match status" value="1"/>
</dbReference>
<dbReference type="InterPro" id="IPR005537">
    <property type="entry name" value="RAMP_III_fam"/>
</dbReference>
<dbReference type="KEGG" id="pfu:PF1126"/>
<sequence>MKAYLVGLYTLTPTHPGSGTELGVVDQPIQRERHTGFPVIWGQSLKGVLRSYLKLVEKVDEEKINKIFGPPTEKAHEQAGLISVGDAKILFFPVRSLKGVYAYVTSPLVLNRFKRDLELAGVKNFQTEIPELTDTAIASEEITVDNKVILEEFAILIQKDDKGILESVVKAIEQAFGNEMAEKIKGRIAIIPDDVFRDLVELSTEIVARIRINAETGTVETGGLWYEEYIPSDTLFYSLILVTPRAKDNDMALIKEVLGKINGKYLQIGGNETVGKGFVKVTLKEVTNNGGTHAK</sequence>
<dbReference type="Pfam" id="PF03787">
    <property type="entry name" value="RAMPs"/>
    <property type="match status" value="1"/>
</dbReference>
<dbReference type="OrthoDB" id="44077at2157"/>
<dbReference type="Proteomes" id="UP000324354">
    <property type="component" value="Chromosome"/>
</dbReference>
<proteinExistence type="predicted"/>
<dbReference type="RefSeq" id="WP_011012266.1">
    <property type="nucleotide sequence ID" value="NC_003413.1"/>
</dbReference>
<dbReference type="GeneID" id="13301730"/>
<keyword evidence="1" id="KW-0051">Antiviral defense</keyword>
<protein>
    <submittedName>
        <fullName evidence="3">Type III-B CRISPR module RAMP protein Cmr4</fullName>
    </submittedName>
</protein>
<dbReference type="PANTHER" id="PTHR36700:SF1">
    <property type="entry name" value="CRISPR SYSTEM CMR SUBUNIT CMR4"/>
    <property type="match status" value="1"/>
</dbReference>
<name>A0A5C0XQ24_PYRFU</name>
<reference evidence="3 4" key="1">
    <citation type="submission" date="2017-08" db="EMBL/GenBank/DDBJ databases">
        <title>Resequencing and Reannotation of the genome of Pyrococcus furiosus type strain DSM3638.</title>
        <authorList>
            <person name="Reichelt R.M."/>
            <person name="Bunk B."/>
        </authorList>
    </citation>
    <scope>NUCLEOTIDE SEQUENCE [LARGE SCALE GENOMIC DNA]</scope>
    <source>
        <strain evidence="3 4">DSM 3638</strain>
    </source>
</reference>
<dbReference type="EMBL" id="CP023154">
    <property type="protein sequence ID" value="QEK78781.1"/>
    <property type="molecule type" value="Genomic_DNA"/>
</dbReference>
<dbReference type="GeneID" id="41712935"/>
<feature type="domain" description="CRISPR type III-associated protein" evidence="2">
    <location>
        <begin position="8"/>
        <end position="280"/>
    </location>
</feature>
<dbReference type="AlphaFoldDB" id="A0A5C0XQ24"/>
<evidence type="ECO:0000259" key="2">
    <source>
        <dbReference type="Pfam" id="PF03787"/>
    </source>
</evidence>
<dbReference type="InterPro" id="IPR013410">
    <property type="entry name" value="CRISPR-assoc_RAMP_Cmr4"/>
</dbReference>